<proteinExistence type="predicted"/>
<comment type="caution">
    <text evidence="3">The sequence shown here is derived from an EMBL/GenBank/DDBJ whole genome shotgun (WGS) entry which is preliminary data.</text>
</comment>
<dbReference type="AlphaFoldDB" id="A0A2G8SGW5"/>
<reference evidence="3 4" key="1">
    <citation type="journal article" date="2015" name="Sci. Rep.">
        <title>Chromosome-level genome map provides insights into diverse defense mechanisms in the medicinal fungus Ganoderma sinense.</title>
        <authorList>
            <person name="Zhu Y."/>
            <person name="Xu J."/>
            <person name="Sun C."/>
            <person name="Zhou S."/>
            <person name="Xu H."/>
            <person name="Nelson D.R."/>
            <person name="Qian J."/>
            <person name="Song J."/>
            <person name="Luo H."/>
            <person name="Xiang L."/>
            <person name="Li Y."/>
            <person name="Xu Z."/>
            <person name="Ji A."/>
            <person name="Wang L."/>
            <person name="Lu S."/>
            <person name="Hayward A."/>
            <person name="Sun W."/>
            <person name="Li X."/>
            <person name="Schwartz D.C."/>
            <person name="Wang Y."/>
            <person name="Chen S."/>
        </authorList>
    </citation>
    <scope>NUCLEOTIDE SEQUENCE [LARGE SCALE GENOMIC DNA]</scope>
    <source>
        <strain evidence="3 4">ZZ0214-1</strain>
    </source>
</reference>
<feature type="region of interest" description="Disordered" evidence="1">
    <location>
        <begin position="12"/>
        <end position="32"/>
    </location>
</feature>
<dbReference type="Proteomes" id="UP000230002">
    <property type="component" value="Unassembled WGS sequence"/>
</dbReference>
<sequence length="119" mass="13079">MFDLALVLAPPLPSSKSSASKTTPGESMMRSPRSSWTVWSSLVCPGCAATAHTLERLSELMSELLPTLGYPTMPTVILCAVGLYALSKRRRAGAVDEERLVRWWEEADLKGRVGVECRR</sequence>
<protein>
    <submittedName>
        <fullName evidence="3">Uncharacterized protein</fullName>
    </submittedName>
</protein>
<keyword evidence="2" id="KW-1133">Transmembrane helix</keyword>
<evidence type="ECO:0000313" key="3">
    <source>
        <dbReference type="EMBL" id="PIL33019.1"/>
    </source>
</evidence>
<feature type="transmembrane region" description="Helical" evidence="2">
    <location>
        <begin position="68"/>
        <end position="86"/>
    </location>
</feature>
<evidence type="ECO:0000256" key="1">
    <source>
        <dbReference type="SAM" id="MobiDB-lite"/>
    </source>
</evidence>
<dbReference type="EMBL" id="AYKW01000008">
    <property type="protein sequence ID" value="PIL33019.1"/>
    <property type="molecule type" value="Genomic_DNA"/>
</dbReference>
<accession>A0A2G8SGW5</accession>
<keyword evidence="4" id="KW-1185">Reference proteome</keyword>
<keyword evidence="2" id="KW-0472">Membrane</keyword>
<organism evidence="3 4">
    <name type="scientific">Ganoderma sinense ZZ0214-1</name>
    <dbReference type="NCBI Taxonomy" id="1077348"/>
    <lineage>
        <taxon>Eukaryota</taxon>
        <taxon>Fungi</taxon>
        <taxon>Dikarya</taxon>
        <taxon>Basidiomycota</taxon>
        <taxon>Agaricomycotina</taxon>
        <taxon>Agaricomycetes</taxon>
        <taxon>Polyporales</taxon>
        <taxon>Polyporaceae</taxon>
        <taxon>Ganoderma</taxon>
    </lineage>
</organism>
<evidence type="ECO:0000313" key="4">
    <source>
        <dbReference type="Proteomes" id="UP000230002"/>
    </source>
</evidence>
<gene>
    <name evidence="3" type="ORF">GSI_04468</name>
</gene>
<evidence type="ECO:0000256" key="2">
    <source>
        <dbReference type="SAM" id="Phobius"/>
    </source>
</evidence>
<keyword evidence="2" id="KW-0812">Transmembrane</keyword>
<feature type="compositionally biased region" description="Low complexity" evidence="1">
    <location>
        <begin position="14"/>
        <end position="24"/>
    </location>
</feature>
<name>A0A2G8SGW5_9APHY</name>